<sequence length="146" mass="17185">MIHGVDLIRETEDKVKKSYADLKRKNIEFQIGDRVFLKVSLWKKILRFSRKGKLSSRFIGLYEIIERIWPVTLHLALPSESEKIHNVFYVSMLRQYRSDPSHVISPAEIEIQPDITYNEELIRILAREYFGNDTVSKKLHGSSRKP</sequence>
<name>A0A5B6WHD4_9ROSI</name>
<evidence type="ECO:0000313" key="3">
    <source>
        <dbReference type="Proteomes" id="UP000325315"/>
    </source>
</evidence>
<dbReference type="PANTHER" id="PTHR46148:SF44">
    <property type="entry name" value="GAG-POL POLYPROTEIN"/>
    <property type="match status" value="1"/>
</dbReference>
<dbReference type="PANTHER" id="PTHR46148">
    <property type="entry name" value="CHROMO DOMAIN-CONTAINING PROTEIN"/>
    <property type="match status" value="1"/>
</dbReference>
<accession>A0A5B6WHD4</accession>
<keyword evidence="3" id="KW-1185">Reference proteome</keyword>
<reference evidence="3" key="1">
    <citation type="journal article" date="2019" name="Plant Biotechnol. J.">
        <title>Genome sequencing of the Australian wild diploid species Gossypium australe highlights disease resistance and delayed gland morphogenesis.</title>
        <authorList>
            <person name="Cai Y."/>
            <person name="Cai X."/>
            <person name="Wang Q."/>
            <person name="Wang P."/>
            <person name="Zhang Y."/>
            <person name="Cai C."/>
            <person name="Xu Y."/>
            <person name="Wang K."/>
            <person name="Zhou Z."/>
            <person name="Wang C."/>
            <person name="Geng S."/>
            <person name="Li B."/>
            <person name="Dong Q."/>
            <person name="Hou Y."/>
            <person name="Wang H."/>
            <person name="Ai P."/>
            <person name="Liu Z."/>
            <person name="Yi F."/>
            <person name="Sun M."/>
            <person name="An G."/>
            <person name="Cheng J."/>
            <person name="Zhang Y."/>
            <person name="Shi Q."/>
            <person name="Xie Y."/>
            <person name="Shi X."/>
            <person name="Chang Y."/>
            <person name="Huang F."/>
            <person name="Chen Y."/>
            <person name="Hong S."/>
            <person name="Mi L."/>
            <person name="Sun Q."/>
            <person name="Zhang L."/>
            <person name="Zhou B."/>
            <person name="Peng R."/>
            <person name="Zhang X."/>
            <person name="Liu F."/>
        </authorList>
    </citation>
    <scope>NUCLEOTIDE SEQUENCE [LARGE SCALE GENOMIC DNA]</scope>
    <source>
        <strain evidence="3">cv. PA1801</strain>
    </source>
</reference>
<dbReference type="OrthoDB" id="10057618at2759"/>
<organism evidence="2 3">
    <name type="scientific">Gossypium australe</name>
    <dbReference type="NCBI Taxonomy" id="47621"/>
    <lineage>
        <taxon>Eukaryota</taxon>
        <taxon>Viridiplantae</taxon>
        <taxon>Streptophyta</taxon>
        <taxon>Embryophyta</taxon>
        <taxon>Tracheophyta</taxon>
        <taxon>Spermatophyta</taxon>
        <taxon>Magnoliopsida</taxon>
        <taxon>eudicotyledons</taxon>
        <taxon>Gunneridae</taxon>
        <taxon>Pentapetalae</taxon>
        <taxon>rosids</taxon>
        <taxon>malvids</taxon>
        <taxon>Malvales</taxon>
        <taxon>Malvaceae</taxon>
        <taxon>Malvoideae</taxon>
        <taxon>Gossypium</taxon>
    </lineage>
</organism>
<evidence type="ECO:0000259" key="1">
    <source>
        <dbReference type="Pfam" id="PF24626"/>
    </source>
</evidence>
<dbReference type="InterPro" id="IPR056924">
    <property type="entry name" value="SH3_Tf2-1"/>
</dbReference>
<dbReference type="Pfam" id="PF24626">
    <property type="entry name" value="SH3_Tf2-1"/>
    <property type="match status" value="1"/>
</dbReference>
<evidence type="ECO:0000313" key="2">
    <source>
        <dbReference type="EMBL" id="KAA3480537.1"/>
    </source>
</evidence>
<protein>
    <submittedName>
        <fullName evidence="2">Pol protein</fullName>
    </submittedName>
</protein>
<dbReference type="Proteomes" id="UP000325315">
    <property type="component" value="Unassembled WGS sequence"/>
</dbReference>
<gene>
    <name evidence="2" type="ORF">EPI10_020960</name>
</gene>
<comment type="caution">
    <text evidence="2">The sequence shown here is derived from an EMBL/GenBank/DDBJ whole genome shotgun (WGS) entry which is preliminary data.</text>
</comment>
<dbReference type="AlphaFoldDB" id="A0A5B6WHD4"/>
<feature type="domain" description="Tf2-1-like SH3-like" evidence="1">
    <location>
        <begin position="32"/>
        <end position="97"/>
    </location>
</feature>
<dbReference type="EMBL" id="SMMG02000003">
    <property type="protein sequence ID" value="KAA3480537.1"/>
    <property type="molecule type" value="Genomic_DNA"/>
</dbReference>
<proteinExistence type="predicted"/>